<evidence type="ECO:0000256" key="4">
    <source>
        <dbReference type="ARBA" id="ARBA00022679"/>
    </source>
</evidence>
<evidence type="ECO:0000256" key="1">
    <source>
        <dbReference type="ARBA" id="ARBA00000085"/>
    </source>
</evidence>
<dbReference type="Pfam" id="PF07568">
    <property type="entry name" value="HisKA_2"/>
    <property type="match status" value="1"/>
</dbReference>
<dbReference type="Gene3D" id="3.30.565.10">
    <property type="entry name" value="Histidine kinase-like ATPase, C-terminal domain"/>
    <property type="match status" value="1"/>
</dbReference>
<dbReference type="InterPro" id="IPR003594">
    <property type="entry name" value="HATPase_dom"/>
</dbReference>
<dbReference type="InterPro" id="IPR011495">
    <property type="entry name" value="Sig_transdc_His_kin_sub2_dim/P"/>
</dbReference>
<sequence length="252" mass="27823">MTTLSLFREPLRTTPSVIERQWSVPEIHPRSQQYRIERMAELLQRKETLLREVHHRVGNSLQIIASILARDARKVHSEETRLHLENAHRRILAVATVQQQLQTSREGGRSELAPYLRQLCENLTASVVGNAKRIAIDVQADADTVSSAVATNMGLIVTELVINALKHAFMADAGTGRITVTYQVDGHAWRLTVSDNGVGKPNIDQFPAEISLGTGIVAALVRQLDARIEALTGPNGFGTLISITGRFDCLTH</sequence>
<dbReference type="AlphaFoldDB" id="A0AAW5R7W6"/>
<reference evidence="9 10" key="1">
    <citation type="submission" date="2022-04" db="EMBL/GenBank/DDBJ databases">
        <authorList>
            <person name="Ye Y.-Q."/>
            <person name="Du Z.-J."/>
        </authorList>
    </citation>
    <scope>NUCLEOTIDE SEQUENCE [LARGE SCALE GENOMIC DNA]</scope>
    <source>
        <strain evidence="9 10">A6E488</strain>
    </source>
</reference>
<gene>
    <name evidence="9" type="ORF">MUB46_22645</name>
</gene>
<dbReference type="InterPro" id="IPR036890">
    <property type="entry name" value="HATPase_C_sf"/>
</dbReference>
<dbReference type="Proteomes" id="UP001320898">
    <property type="component" value="Unassembled WGS sequence"/>
</dbReference>
<dbReference type="EMBL" id="JALIDZ010000013">
    <property type="protein sequence ID" value="MCT8974671.1"/>
    <property type="molecule type" value="Genomic_DNA"/>
</dbReference>
<evidence type="ECO:0000256" key="2">
    <source>
        <dbReference type="ARBA" id="ARBA00012438"/>
    </source>
</evidence>
<evidence type="ECO:0000256" key="7">
    <source>
        <dbReference type="ARBA" id="ARBA00022840"/>
    </source>
</evidence>
<evidence type="ECO:0000256" key="3">
    <source>
        <dbReference type="ARBA" id="ARBA00022553"/>
    </source>
</evidence>
<keyword evidence="10" id="KW-1185">Reference proteome</keyword>
<evidence type="ECO:0000259" key="8">
    <source>
        <dbReference type="SMART" id="SM00387"/>
    </source>
</evidence>
<dbReference type="Pfam" id="PF13581">
    <property type="entry name" value="HATPase_c_2"/>
    <property type="match status" value="1"/>
</dbReference>
<evidence type="ECO:0000313" key="10">
    <source>
        <dbReference type="Proteomes" id="UP001320898"/>
    </source>
</evidence>
<protein>
    <recommendedName>
        <fullName evidence="2">histidine kinase</fullName>
        <ecNumber evidence="2">2.7.13.3</ecNumber>
    </recommendedName>
</protein>
<comment type="catalytic activity">
    <reaction evidence="1">
        <text>ATP + protein L-histidine = ADP + protein N-phospho-L-histidine.</text>
        <dbReference type="EC" id="2.7.13.3"/>
    </reaction>
</comment>
<keyword evidence="3" id="KW-0597">Phosphoprotein</keyword>
<keyword evidence="6 9" id="KW-0418">Kinase</keyword>
<keyword evidence="4" id="KW-0808">Transferase</keyword>
<evidence type="ECO:0000256" key="6">
    <source>
        <dbReference type="ARBA" id="ARBA00022777"/>
    </source>
</evidence>
<dbReference type="SUPFAM" id="SSF55874">
    <property type="entry name" value="ATPase domain of HSP90 chaperone/DNA topoisomerase II/histidine kinase"/>
    <property type="match status" value="1"/>
</dbReference>
<dbReference type="EC" id="2.7.13.3" evidence="2"/>
<organism evidence="9 10">
    <name type="scientific">Microbaculum marinisediminis</name>
    <dbReference type="NCBI Taxonomy" id="2931392"/>
    <lineage>
        <taxon>Bacteria</taxon>
        <taxon>Pseudomonadati</taxon>
        <taxon>Pseudomonadota</taxon>
        <taxon>Alphaproteobacteria</taxon>
        <taxon>Hyphomicrobiales</taxon>
        <taxon>Tepidamorphaceae</taxon>
        <taxon>Microbaculum</taxon>
    </lineage>
</organism>
<accession>A0AAW5R7W6</accession>
<name>A0AAW5R7W6_9HYPH</name>
<evidence type="ECO:0000256" key="5">
    <source>
        <dbReference type="ARBA" id="ARBA00022741"/>
    </source>
</evidence>
<comment type="caution">
    <text evidence="9">The sequence shown here is derived from an EMBL/GenBank/DDBJ whole genome shotgun (WGS) entry which is preliminary data.</text>
</comment>
<evidence type="ECO:0000313" key="9">
    <source>
        <dbReference type="EMBL" id="MCT8974671.1"/>
    </source>
</evidence>
<dbReference type="GO" id="GO:0005524">
    <property type="term" value="F:ATP binding"/>
    <property type="evidence" value="ECO:0007669"/>
    <property type="project" value="UniProtKB-KW"/>
</dbReference>
<keyword evidence="5" id="KW-0547">Nucleotide-binding</keyword>
<dbReference type="PANTHER" id="PTHR41523:SF8">
    <property type="entry name" value="ETHYLENE RESPONSE SENSOR PROTEIN"/>
    <property type="match status" value="1"/>
</dbReference>
<dbReference type="GO" id="GO:0004673">
    <property type="term" value="F:protein histidine kinase activity"/>
    <property type="evidence" value="ECO:0007669"/>
    <property type="project" value="UniProtKB-EC"/>
</dbReference>
<dbReference type="PANTHER" id="PTHR41523">
    <property type="entry name" value="TWO-COMPONENT SYSTEM SENSOR PROTEIN"/>
    <property type="match status" value="1"/>
</dbReference>
<proteinExistence type="predicted"/>
<feature type="domain" description="Histidine kinase/HSP90-like ATPase" evidence="8">
    <location>
        <begin position="148"/>
        <end position="249"/>
    </location>
</feature>
<dbReference type="SMART" id="SM00387">
    <property type="entry name" value="HATPase_c"/>
    <property type="match status" value="1"/>
</dbReference>
<dbReference type="RefSeq" id="WP_261618252.1">
    <property type="nucleotide sequence ID" value="NZ_JALIDZ010000013.1"/>
</dbReference>
<keyword evidence="7" id="KW-0067">ATP-binding</keyword>